<reference evidence="3 4" key="1">
    <citation type="submission" date="2023-08" db="EMBL/GenBank/DDBJ databases">
        <authorList>
            <person name="Joshi A."/>
            <person name="Thite S."/>
        </authorList>
    </citation>
    <scope>NUCLEOTIDE SEQUENCE [LARGE SCALE GENOMIC DNA]</scope>
    <source>
        <strain evidence="3 4">1E1</strain>
    </source>
</reference>
<dbReference type="EMBL" id="JAUZVY010000002">
    <property type="protein sequence ID" value="MDP4528840.1"/>
    <property type="molecule type" value="Genomic_DNA"/>
</dbReference>
<dbReference type="PROSITE" id="PS51353">
    <property type="entry name" value="ARSC"/>
    <property type="match status" value="1"/>
</dbReference>
<proteinExistence type="inferred from homology"/>
<dbReference type="Gene3D" id="3.40.30.10">
    <property type="entry name" value="Glutaredoxin"/>
    <property type="match status" value="1"/>
</dbReference>
<dbReference type="NCBIfam" id="TIGR01617">
    <property type="entry name" value="arsC_related"/>
    <property type="match status" value="1"/>
</dbReference>
<dbReference type="PANTHER" id="PTHR30041:SF8">
    <property type="entry name" value="PROTEIN YFFB"/>
    <property type="match status" value="1"/>
</dbReference>
<keyword evidence="4" id="KW-1185">Reference proteome</keyword>
<dbReference type="RefSeq" id="WP_305944943.1">
    <property type="nucleotide sequence ID" value="NZ_JAUZVY010000002.1"/>
</dbReference>
<name>A0ABT9GPE3_9GAMM</name>
<dbReference type="InterPro" id="IPR006660">
    <property type="entry name" value="Arsenate_reductase-like"/>
</dbReference>
<evidence type="ECO:0000313" key="4">
    <source>
        <dbReference type="Proteomes" id="UP001236258"/>
    </source>
</evidence>
<dbReference type="InterPro" id="IPR006504">
    <property type="entry name" value="Tscrpt_reg_Spx/MgsR"/>
</dbReference>
<dbReference type="PANTHER" id="PTHR30041">
    <property type="entry name" value="ARSENATE REDUCTASE"/>
    <property type="match status" value="1"/>
</dbReference>
<comment type="similarity">
    <text evidence="1 2">Belongs to the ArsC family.</text>
</comment>
<evidence type="ECO:0000256" key="2">
    <source>
        <dbReference type="PROSITE-ProRule" id="PRU01282"/>
    </source>
</evidence>
<evidence type="ECO:0000256" key="1">
    <source>
        <dbReference type="ARBA" id="ARBA00007198"/>
    </source>
</evidence>
<dbReference type="Proteomes" id="UP001236258">
    <property type="component" value="Unassembled WGS sequence"/>
</dbReference>
<sequence length="117" mass="13683">MITLYGIANCDTIKKARRWLEQQQLPYQFIDYREHPLSREQLQNALDELGYTSLLNTRSTTYRQLSAEDKTELDANKVLVLLQAHPTLIKRPLLHCALGYRVGFSEQSYQELKEQLV</sequence>
<gene>
    <name evidence="3" type="ORF">Q3O59_07310</name>
</gene>
<dbReference type="SUPFAM" id="SSF52833">
    <property type="entry name" value="Thioredoxin-like"/>
    <property type="match status" value="1"/>
</dbReference>
<accession>A0ABT9GPE3</accession>
<dbReference type="CDD" id="cd03035">
    <property type="entry name" value="ArsC_Yffb"/>
    <property type="match status" value="1"/>
</dbReference>
<dbReference type="Pfam" id="PF03960">
    <property type="entry name" value="ArsC"/>
    <property type="match status" value="1"/>
</dbReference>
<dbReference type="InterPro" id="IPR036249">
    <property type="entry name" value="Thioredoxin-like_sf"/>
</dbReference>
<organism evidence="3 4">
    <name type="scientific">Alkalimonas delamerensis</name>
    <dbReference type="NCBI Taxonomy" id="265981"/>
    <lineage>
        <taxon>Bacteria</taxon>
        <taxon>Pseudomonadati</taxon>
        <taxon>Pseudomonadota</taxon>
        <taxon>Gammaproteobacteria</taxon>
        <taxon>Alkalimonas</taxon>
    </lineage>
</organism>
<evidence type="ECO:0000313" key="3">
    <source>
        <dbReference type="EMBL" id="MDP4528840.1"/>
    </source>
</evidence>
<protein>
    <submittedName>
        <fullName evidence="3">ArsC family reductase</fullName>
    </submittedName>
</protein>
<dbReference type="NCBIfam" id="NF008107">
    <property type="entry name" value="PRK10853.1"/>
    <property type="match status" value="1"/>
</dbReference>
<comment type="caution">
    <text evidence="3">The sequence shown here is derived from an EMBL/GenBank/DDBJ whole genome shotgun (WGS) entry which is preliminary data.</text>
</comment>